<keyword evidence="2" id="KW-1185">Reference proteome</keyword>
<evidence type="ECO:0000313" key="2">
    <source>
        <dbReference type="Proteomes" id="UP001419910"/>
    </source>
</evidence>
<organism evidence="1 2">
    <name type="scientific">Sphingomonas oligophenolica</name>
    <dbReference type="NCBI Taxonomy" id="301154"/>
    <lineage>
        <taxon>Bacteria</taxon>
        <taxon>Pseudomonadati</taxon>
        <taxon>Pseudomonadota</taxon>
        <taxon>Alphaproteobacteria</taxon>
        <taxon>Sphingomonadales</taxon>
        <taxon>Sphingomonadaceae</taxon>
        <taxon>Sphingomonas</taxon>
    </lineage>
</organism>
<comment type="caution">
    <text evidence="1">The sequence shown here is derived from an EMBL/GenBank/DDBJ whole genome shotgun (WGS) entry which is preliminary data.</text>
</comment>
<dbReference type="Proteomes" id="UP001419910">
    <property type="component" value="Unassembled WGS sequence"/>
</dbReference>
<protein>
    <recommendedName>
        <fullName evidence="3">DUF4157 domain-containing protein</fullName>
    </recommendedName>
</protein>
<accession>A0ABU9Y0N5</accession>
<gene>
    <name evidence="1" type="ORF">ABC974_07035</name>
</gene>
<sequence length="116" mass="13149">MAFPITHPTFPEPPLGIDTLIHEFNHVLQYQKLGFANFFLRYANEHKNYGLSKSGFDRNIVYEYGPRNSVYATETLEGQSQMAGDYAKLLALNAASSLPQRQKLERRLHGSGIYGL</sequence>
<name>A0ABU9Y0N5_9SPHN</name>
<evidence type="ECO:0008006" key="3">
    <source>
        <dbReference type="Google" id="ProtNLM"/>
    </source>
</evidence>
<dbReference type="RefSeq" id="WP_343887327.1">
    <property type="nucleotide sequence ID" value="NZ_BAAAEH010000002.1"/>
</dbReference>
<reference evidence="1 2" key="1">
    <citation type="submission" date="2024-05" db="EMBL/GenBank/DDBJ databases">
        <authorList>
            <person name="Liu Q."/>
            <person name="Xin Y.-H."/>
        </authorList>
    </citation>
    <scope>NUCLEOTIDE SEQUENCE [LARGE SCALE GENOMIC DNA]</scope>
    <source>
        <strain evidence="1 2">CGMCC 1.10181</strain>
    </source>
</reference>
<proteinExistence type="predicted"/>
<dbReference type="EMBL" id="JBDIME010000004">
    <property type="protein sequence ID" value="MEN2789371.1"/>
    <property type="molecule type" value="Genomic_DNA"/>
</dbReference>
<evidence type="ECO:0000313" key="1">
    <source>
        <dbReference type="EMBL" id="MEN2789371.1"/>
    </source>
</evidence>